<dbReference type="PANTHER" id="PTHR32246:SF163">
    <property type="entry name" value="PROTEIN SRC2-LIKE"/>
    <property type="match status" value="1"/>
</dbReference>
<dbReference type="PROSITE" id="PS50004">
    <property type="entry name" value="C2"/>
    <property type="match status" value="1"/>
</dbReference>
<dbReference type="AlphaFoldDB" id="B9RF95"/>
<dbReference type="OrthoDB" id="270970at2759"/>
<dbReference type="PANTHER" id="PTHR32246">
    <property type="entry name" value="INGRESSION PROTEIN FIC1"/>
    <property type="match status" value="1"/>
</dbReference>
<dbReference type="EMBL" id="EQ973777">
    <property type="protein sequence ID" value="EEF49866.1"/>
    <property type="molecule type" value="Genomic_DNA"/>
</dbReference>
<sequence>MECRNLEITLISAKDIKDVNMFSKMDVYAEVSIKGDHFNSKQKQKTPVDKDCGTNPTWNHSMKFNIHEASAQENRLTVQIKLISDRSFGDKEIGEVHVPIKELIDHKAGDANVSYGVRTPSGKAKGSLNFSFKFGEKFEAPLPTEKAKNVHEPVVAYPAPAGYPGAGASSAYPPPGAYPPPPPNMGYGAYSYPPPGGYPPPPPQYGGGYNYPPAPGYGGYPAMMQQPQKPKKNGGGKMALGLGAGLLGGLLVGDMISDVGDMAAYDAGYDAGFDDGFDF</sequence>
<evidence type="ECO:0000313" key="2">
    <source>
        <dbReference type="EMBL" id="EEF49866.1"/>
    </source>
</evidence>
<dbReference type="Gene3D" id="2.60.40.150">
    <property type="entry name" value="C2 domain"/>
    <property type="match status" value="1"/>
</dbReference>
<evidence type="ECO:0000313" key="3">
    <source>
        <dbReference type="Proteomes" id="UP000008311"/>
    </source>
</evidence>
<evidence type="ECO:0000259" key="1">
    <source>
        <dbReference type="PROSITE" id="PS50004"/>
    </source>
</evidence>
<dbReference type="KEGG" id="rcu:8287070"/>
<accession>B9RF95</accession>
<reference evidence="3" key="1">
    <citation type="journal article" date="2010" name="Nat. Biotechnol.">
        <title>Draft genome sequence of the oilseed species Ricinus communis.</title>
        <authorList>
            <person name="Chan A.P."/>
            <person name="Crabtree J."/>
            <person name="Zhao Q."/>
            <person name="Lorenzi H."/>
            <person name="Orvis J."/>
            <person name="Puiu D."/>
            <person name="Melake-Berhan A."/>
            <person name="Jones K.M."/>
            <person name="Redman J."/>
            <person name="Chen G."/>
            <person name="Cahoon E.B."/>
            <person name="Gedil M."/>
            <person name="Stanke M."/>
            <person name="Haas B.J."/>
            <person name="Wortman J.R."/>
            <person name="Fraser-Liggett C.M."/>
            <person name="Ravel J."/>
            <person name="Rabinowicz P.D."/>
        </authorList>
    </citation>
    <scope>NUCLEOTIDE SEQUENCE [LARGE SCALE GENOMIC DNA]</scope>
    <source>
        <strain evidence="3">cv. Hale</strain>
    </source>
</reference>
<dbReference type="Proteomes" id="UP000008311">
    <property type="component" value="Unassembled WGS sequence"/>
</dbReference>
<dbReference type="SUPFAM" id="SSF49562">
    <property type="entry name" value="C2 domain (Calcium/lipid-binding domain, CaLB)"/>
    <property type="match status" value="1"/>
</dbReference>
<dbReference type="InterPro" id="IPR044750">
    <property type="entry name" value="C2_SRC2/BAP"/>
</dbReference>
<protein>
    <recommendedName>
        <fullName evidence="1">C2 domain-containing protein</fullName>
    </recommendedName>
</protein>
<name>B9RF95_RICCO</name>
<keyword evidence="3" id="KW-1185">Reference proteome</keyword>
<dbReference type="Pfam" id="PF00168">
    <property type="entry name" value="C2"/>
    <property type="match status" value="1"/>
</dbReference>
<proteinExistence type="predicted"/>
<dbReference type="GO" id="GO:0006952">
    <property type="term" value="P:defense response"/>
    <property type="evidence" value="ECO:0007669"/>
    <property type="project" value="InterPro"/>
</dbReference>
<dbReference type="InterPro" id="IPR000008">
    <property type="entry name" value="C2_dom"/>
</dbReference>
<dbReference type="STRING" id="3988.B9RF95"/>
<dbReference type="OMA" id="GMAYNQQ"/>
<dbReference type="FunCoup" id="B9RF95">
    <property type="interactions" value="385"/>
</dbReference>
<dbReference type="SMART" id="SM00239">
    <property type="entry name" value="C2"/>
    <property type="match status" value="1"/>
</dbReference>
<feature type="domain" description="C2" evidence="1">
    <location>
        <begin position="1"/>
        <end position="113"/>
    </location>
</feature>
<organism evidence="2 3">
    <name type="scientific">Ricinus communis</name>
    <name type="common">Castor bean</name>
    <dbReference type="NCBI Taxonomy" id="3988"/>
    <lineage>
        <taxon>Eukaryota</taxon>
        <taxon>Viridiplantae</taxon>
        <taxon>Streptophyta</taxon>
        <taxon>Embryophyta</taxon>
        <taxon>Tracheophyta</taxon>
        <taxon>Spermatophyta</taxon>
        <taxon>Magnoliopsida</taxon>
        <taxon>eudicotyledons</taxon>
        <taxon>Gunneridae</taxon>
        <taxon>Pentapetalae</taxon>
        <taxon>rosids</taxon>
        <taxon>fabids</taxon>
        <taxon>Malpighiales</taxon>
        <taxon>Euphorbiaceae</taxon>
        <taxon>Acalyphoideae</taxon>
        <taxon>Acalypheae</taxon>
        <taxon>Ricinus</taxon>
    </lineage>
</organism>
<gene>
    <name evidence="2" type="ORF">RCOM_1432940</name>
</gene>
<dbReference type="InParanoid" id="B9RF95"/>
<dbReference type="InterPro" id="IPR035892">
    <property type="entry name" value="C2_domain_sf"/>
</dbReference>
<dbReference type="eggNOG" id="ENOG502QUNY">
    <property type="taxonomic scope" value="Eukaryota"/>
</dbReference>
<dbReference type="CDD" id="cd04051">
    <property type="entry name" value="C2_SRC2_like"/>
    <property type="match status" value="1"/>
</dbReference>